<comment type="caution">
    <text evidence="1">The sequence shown here is derived from an EMBL/GenBank/DDBJ whole genome shotgun (WGS) entry which is preliminary data.</text>
</comment>
<dbReference type="AlphaFoldDB" id="A0A9P7D5J9"/>
<dbReference type="Proteomes" id="UP000714275">
    <property type="component" value="Unassembled WGS sequence"/>
</dbReference>
<keyword evidence="2" id="KW-1185">Reference proteome</keyword>
<protein>
    <submittedName>
        <fullName evidence="1">Uncharacterized protein</fullName>
    </submittedName>
</protein>
<reference evidence="1" key="1">
    <citation type="journal article" date="2020" name="New Phytol.">
        <title>Comparative genomics reveals dynamic genome evolution in host specialist ectomycorrhizal fungi.</title>
        <authorList>
            <person name="Lofgren L.A."/>
            <person name="Nguyen N.H."/>
            <person name="Vilgalys R."/>
            <person name="Ruytinx J."/>
            <person name="Liao H.L."/>
            <person name="Branco S."/>
            <person name="Kuo A."/>
            <person name="LaButti K."/>
            <person name="Lipzen A."/>
            <person name="Andreopoulos W."/>
            <person name="Pangilinan J."/>
            <person name="Riley R."/>
            <person name="Hundley H."/>
            <person name="Na H."/>
            <person name="Barry K."/>
            <person name="Grigoriev I.V."/>
            <person name="Stajich J.E."/>
            <person name="Kennedy P.G."/>
        </authorList>
    </citation>
    <scope>NUCLEOTIDE SEQUENCE</scope>
    <source>
        <strain evidence="1">DOB743</strain>
    </source>
</reference>
<sequence>MSSGSSESGICESGGSTGLCQKSILVEMFLRACKGRERDTITGSSFNIYVQSSQSLARVTIARRVFPEDRRTFLEESVHDVAVECLRHESKLAELSLGNLGLHREDLQKWCGTGTKSSRHIEAVIKDVITVKAKIGLTLPYTSSTGSRGPRSFEGRSIKLKSGPLRITSVPFVILNTVTLPSQASPASLVEIRASYGVDQISAVEKSLGNFKRRGMTYSIMEMSLLTARLLEAQMRATHNLPRIIFGGFDHPDYAAALTNLTLARFKRYIENRLQDIGPTTSIFRKALTSRPQGHPDHVLSLLSHFNIDLAYNKEPSAAYIRESAQPCCKLLPLSRGDSTPMLRRREHKLSREAMPLCLEGHSSYDTFLNNLASSLQCHFNHQCDFRDLNEVISMHEEMLCLRPVGHKTRDSSLGLLGLLRYAFRTRFNHGGVMDAINRVLSLHRAELR</sequence>
<dbReference type="OrthoDB" id="10512616at2759"/>
<organism evidence="1 2">
    <name type="scientific">Suillus placidus</name>
    <dbReference type="NCBI Taxonomy" id="48579"/>
    <lineage>
        <taxon>Eukaryota</taxon>
        <taxon>Fungi</taxon>
        <taxon>Dikarya</taxon>
        <taxon>Basidiomycota</taxon>
        <taxon>Agaricomycotina</taxon>
        <taxon>Agaricomycetes</taxon>
        <taxon>Agaricomycetidae</taxon>
        <taxon>Boletales</taxon>
        <taxon>Suillineae</taxon>
        <taxon>Suillaceae</taxon>
        <taxon>Suillus</taxon>
    </lineage>
</organism>
<accession>A0A9P7D5J9</accession>
<name>A0A9P7D5J9_9AGAM</name>
<gene>
    <name evidence="1" type="ORF">EV702DRAFT_1043313</name>
</gene>
<proteinExistence type="predicted"/>
<dbReference type="EMBL" id="JABBWD010000010">
    <property type="protein sequence ID" value="KAG1779928.1"/>
    <property type="molecule type" value="Genomic_DNA"/>
</dbReference>
<evidence type="ECO:0000313" key="1">
    <source>
        <dbReference type="EMBL" id="KAG1779928.1"/>
    </source>
</evidence>
<evidence type="ECO:0000313" key="2">
    <source>
        <dbReference type="Proteomes" id="UP000714275"/>
    </source>
</evidence>